<keyword evidence="1" id="KW-0732">Signal</keyword>
<dbReference type="AlphaFoldDB" id="A0A9D1Z0P5"/>
<dbReference type="GO" id="GO:0003755">
    <property type="term" value="F:peptidyl-prolyl cis-trans isomerase activity"/>
    <property type="evidence" value="ECO:0007669"/>
    <property type="project" value="InterPro"/>
</dbReference>
<evidence type="ECO:0000313" key="3">
    <source>
        <dbReference type="Proteomes" id="UP000886844"/>
    </source>
</evidence>
<accession>A0A9D1Z0P5</accession>
<evidence type="ECO:0000313" key="2">
    <source>
        <dbReference type="EMBL" id="HIY68697.1"/>
    </source>
</evidence>
<comment type="caution">
    <text evidence="2">The sequence shown here is derived from an EMBL/GenBank/DDBJ whole genome shotgun (WGS) entry which is preliminary data.</text>
</comment>
<gene>
    <name evidence="2" type="ORF">H9828_04710</name>
</gene>
<reference evidence="2" key="1">
    <citation type="journal article" date="2021" name="PeerJ">
        <title>Extensive microbial diversity within the chicken gut microbiome revealed by metagenomics and culture.</title>
        <authorList>
            <person name="Gilroy R."/>
            <person name="Ravi A."/>
            <person name="Getino M."/>
            <person name="Pursley I."/>
            <person name="Horton D.L."/>
            <person name="Alikhan N.F."/>
            <person name="Baker D."/>
            <person name="Gharbi K."/>
            <person name="Hall N."/>
            <person name="Watson M."/>
            <person name="Adriaenssens E.M."/>
            <person name="Foster-Nyarko E."/>
            <person name="Jarju S."/>
            <person name="Secka A."/>
            <person name="Antonio M."/>
            <person name="Oren A."/>
            <person name="Chaudhuri R.R."/>
            <person name="La Ragione R."/>
            <person name="Hildebrand F."/>
            <person name="Pallen M.J."/>
        </authorList>
    </citation>
    <scope>NUCLEOTIDE SEQUENCE</scope>
    <source>
        <strain evidence="2">5134</strain>
    </source>
</reference>
<protein>
    <recommendedName>
        <fullName evidence="4">Peptidylprolyl isomerase</fullName>
    </recommendedName>
</protein>
<reference evidence="2" key="2">
    <citation type="submission" date="2021-04" db="EMBL/GenBank/DDBJ databases">
        <authorList>
            <person name="Gilroy R."/>
        </authorList>
    </citation>
    <scope>NUCLEOTIDE SEQUENCE</scope>
    <source>
        <strain evidence="2">5134</strain>
    </source>
</reference>
<dbReference type="PROSITE" id="PS51257">
    <property type="entry name" value="PROKAR_LIPOPROTEIN"/>
    <property type="match status" value="1"/>
</dbReference>
<dbReference type="InterPro" id="IPR046357">
    <property type="entry name" value="PPIase_dom_sf"/>
</dbReference>
<dbReference type="Gene3D" id="3.10.50.40">
    <property type="match status" value="1"/>
</dbReference>
<name>A0A9D1Z0P5_9BACT</name>
<dbReference type="Proteomes" id="UP000886844">
    <property type="component" value="Unassembled WGS sequence"/>
</dbReference>
<sequence>MKRLLIIWCLALPVLFAGCSQEEDLLPEQREKLVSYLERTHSPSLIPETSVEEGSQLPYYTVSGNTVYRYIKNVYDPDRENRTEVGENSTVAITFRAYLFSYSNITDSTFPFWSNDPLLENAYRELGLNVDGGVWSFEPLWLDMRGDILNGLRHALLGCREGDEVEAYMTFNMAYGDVNFSTIPRESPVAWFFTVDTVE</sequence>
<dbReference type="EMBL" id="DXDA01000038">
    <property type="protein sequence ID" value="HIY68697.1"/>
    <property type="molecule type" value="Genomic_DNA"/>
</dbReference>
<feature type="chain" id="PRO_5039611370" description="Peptidylprolyl isomerase" evidence="1">
    <location>
        <begin position="18"/>
        <end position="199"/>
    </location>
</feature>
<evidence type="ECO:0000256" key="1">
    <source>
        <dbReference type="SAM" id="SignalP"/>
    </source>
</evidence>
<feature type="signal peptide" evidence="1">
    <location>
        <begin position="1"/>
        <end position="17"/>
    </location>
</feature>
<organism evidence="2 3">
    <name type="scientific">Candidatus Alistipes intestinigallinarum</name>
    <dbReference type="NCBI Taxonomy" id="2838440"/>
    <lineage>
        <taxon>Bacteria</taxon>
        <taxon>Pseudomonadati</taxon>
        <taxon>Bacteroidota</taxon>
        <taxon>Bacteroidia</taxon>
        <taxon>Bacteroidales</taxon>
        <taxon>Rikenellaceae</taxon>
        <taxon>Alistipes</taxon>
    </lineage>
</organism>
<evidence type="ECO:0008006" key="4">
    <source>
        <dbReference type="Google" id="ProtNLM"/>
    </source>
</evidence>
<proteinExistence type="predicted"/>
<dbReference type="SUPFAM" id="SSF54534">
    <property type="entry name" value="FKBP-like"/>
    <property type="match status" value="1"/>
</dbReference>